<evidence type="ECO:0000256" key="6">
    <source>
        <dbReference type="PIRSR" id="PIRSR000429-1"/>
    </source>
</evidence>
<organism evidence="10 11">
    <name type="scientific">Sphingobium phenoxybenzoativorans</name>
    <dbReference type="NCBI Taxonomy" id="1592790"/>
    <lineage>
        <taxon>Bacteria</taxon>
        <taxon>Pseudomonadati</taxon>
        <taxon>Pseudomonadota</taxon>
        <taxon>Alphaproteobacteria</taxon>
        <taxon>Sphingomonadales</taxon>
        <taxon>Sphingomonadaceae</taxon>
        <taxon>Sphingobium</taxon>
    </lineage>
</organism>
<dbReference type="GO" id="GO:0042619">
    <property type="term" value="P:poly-hydroxybutyrate biosynthetic process"/>
    <property type="evidence" value="ECO:0007669"/>
    <property type="project" value="UniProtKB-KW"/>
</dbReference>
<dbReference type="InterPro" id="IPR016039">
    <property type="entry name" value="Thiolase-like"/>
</dbReference>
<dbReference type="EC" id="2.3.1.16" evidence="10"/>
<comment type="pathway">
    <text evidence="5">Metabolic intermediate biosynthesis; (R)-mevalonate biosynthesis; (R)-mevalonate from acetyl-CoA: step 1/3.</text>
</comment>
<proteinExistence type="inferred from homology"/>
<feature type="active site" description="Proton acceptor" evidence="6">
    <location>
        <position position="393"/>
    </location>
</feature>
<dbReference type="FunFam" id="3.40.47.10:FF:000010">
    <property type="entry name" value="Acetyl-CoA acetyltransferase (Thiolase)"/>
    <property type="match status" value="1"/>
</dbReference>
<dbReference type="GO" id="GO:0044281">
    <property type="term" value="P:small molecule metabolic process"/>
    <property type="evidence" value="ECO:0007669"/>
    <property type="project" value="UniProtKB-ARBA"/>
</dbReference>
<feature type="active site" description="Acyl-thioester intermediate" evidence="6">
    <location>
        <position position="103"/>
    </location>
</feature>
<dbReference type="SUPFAM" id="SSF53901">
    <property type="entry name" value="Thiolase-like"/>
    <property type="match status" value="2"/>
</dbReference>
<keyword evidence="3" id="KW-0583">PHB biosynthesis</keyword>
<keyword evidence="2 7" id="KW-0808">Transferase</keyword>
<protein>
    <submittedName>
        <fullName evidence="10">Acetyl-CoA C-acyltransferase</fullName>
        <ecNumber evidence="10">2.3.1.16</ecNumber>
    </submittedName>
</protein>
<dbReference type="PROSITE" id="PS00099">
    <property type="entry name" value="THIOLASE_3"/>
    <property type="match status" value="1"/>
</dbReference>
<sequence length="407" mass="41363">MSTASPANSAADSTGADPVVIVSYARTPMGGFQGALAGVKATELGAVAVKAAVERAGISPDAIDRIYMGCVLPAGLGQAPARQVALGAGLPQSVEATTVNKMCGSGMQAAIMAQEALLAGTADVVIAGGMESMTNAPYALPKHRSGARIGHDRIIDTMMMDGLEDAYEPGKTMGVFAEDTARDYQFTREMQDAYAIRSLERANAAIASGAFAKEVTPVTVPGRGGDTVVDTDEQPGKAKPEKIPALKPAFVKDGTITAANASSISDGAAALLMTRESVARKHGLPVVARVVATAAHAHAPALFTTAPVPAIRKVLDKAGWDVADVDLFEVNEAFAVVAMIAAKDLAIPDDRINVHGGATALGHPIGASGARIIATLLAALEHRGGRKGVASLCIGGGEATAVALELA</sequence>
<dbReference type="InterPro" id="IPR002155">
    <property type="entry name" value="Thiolase"/>
</dbReference>
<dbReference type="NCBIfam" id="TIGR01930">
    <property type="entry name" value="AcCoA-C-Actrans"/>
    <property type="match status" value="1"/>
</dbReference>
<evidence type="ECO:0000259" key="9">
    <source>
        <dbReference type="Pfam" id="PF02803"/>
    </source>
</evidence>
<dbReference type="CDD" id="cd00751">
    <property type="entry name" value="thiolase"/>
    <property type="match status" value="1"/>
</dbReference>
<feature type="domain" description="Thiolase C-terminal" evidence="9">
    <location>
        <begin position="285"/>
        <end position="405"/>
    </location>
</feature>
<dbReference type="GO" id="GO:0003988">
    <property type="term" value="F:acetyl-CoA C-acyltransferase activity"/>
    <property type="evidence" value="ECO:0007669"/>
    <property type="project" value="UniProtKB-EC"/>
</dbReference>
<dbReference type="PANTHER" id="PTHR18919:SF138">
    <property type="entry name" value="ACETYL-COA C-ACETYLTRANSFERASE"/>
    <property type="match status" value="1"/>
</dbReference>
<dbReference type="Gene3D" id="3.40.47.10">
    <property type="match status" value="1"/>
</dbReference>
<reference evidence="10" key="1">
    <citation type="submission" date="2021-04" db="EMBL/GenBank/DDBJ databases">
        <title>Isolation of p-tert-butylphenol degrading bacteria Sphingobium phenoxybenzoativorans Tas13 from active sludge.</title>
        <authorList>
            <person name="Li Y."/>
        </authorList>
    </citation>
    <scope>NUCLEOTIDE SEQUENCE</scope>
    <source>
        <strain evidence="10">Tas13</strain>
    </source>
</reference>
<dbReference type="Pfam" id="PF02803">
    <property type="entry name" value="Thiolase_C"/>
    <property type="match status" value="1"/>
</dbReference>
<evidence type="ECO:0000313" key="10">
    <source>
        <dbReference type="EMBL" id="QUT06547.1"/>
    </source>
</evidence>
<evidence type="ECO:0000256" key="2">
    <source>
        <dbReference type="ARBA" id="ARBA00022679"/>
    </source>
</evidence>
<evidence type="ECO:0000256" key="7">
    <source>
        <dbReference type="RuleBase" id="RU003557"/>
    </source>
</evidence>
<dbReference type="AlphaFoldDB" id="A0A975KAR6"/>
<dbReference type="PIRSF" id="PIRSF000429">
    <property type="entry name" value="Ac-CoA_Ac_transf"/>
    <property type="match status" value="1"/>
</dbReference>
<accession>A0A975KAR6</accession>
<dbReference type="EMBL" id="CP073910">
    <property type="protein sequence ID" value="QUT06547.1"/>
    <property type="molecule type" value="Genomic_DNA"/>
</dbReference>
<dbReference type="Proteomes" id="UP000681425">
    <property type="component" value="Chromosome"/>
</dbReference>
<evidence type="ECO:0000313" key="11">
    <source>
        <dbReference type="Proteomes" id="UP000681425"/>
    </source>
</evidence>
<dbReference type="PANTHER" id="PTHR18919">
    <property type="entry name" value="ACETYL-COA C-ACYLTRANSFERASE"/>
    <property type="match status" value="1"/>
</dbReference>
<dbReference type="RefSeq" id="WP_212609900.1">
    <property type="nucleotide sequence ID" value="NZ_CP073910.1"/>
</dbReference>
<evidence type="ECO:0000256" key="1">
    <source>
        <dbReference type="ARBA" id="ARBA00010982"/>
    </source>
</evidence>
<gene>
    <name evidence="10" type="ORF">KFK14_03540</name>
</gene>
<feature type="domain" description="Thiolase N-terminal" evidence="8">
    <location>
        <begin position="19"/>
        <end position="277"/>
    </location>
</feature>
<comment type="similarity">
    <text evidence="1 7">Belongs to the thiolase-like superfamily. Thiolase family.</text>
</comment>
<dbReference type="Pfam" id="PF00108">
    <property type="entry name" value="Thiolase_N"/>
    <property type="match status" value="1"/>
</dbReference>
<keyword evidence="11" id="KW-1185">Reference proteome</keyword>
<evidence type="ECO:0000256" key="5">
    <source>
        <dbReference type="ARBA" id="ARBA00037924"/>
    </source>
</evidence>
<name>A0A975KAR6_9SPHN</name>
<evidence type="ECO:0000256" key="4">
    <source>
        <dbReference type="ARBA" id="ARBA00023315"/>
    </source>
</evidence>
<feature type="active site" description="Proton acceptor" evidence="6">
    <location>
        <position position="363"/>
    </location>
</feature>
<dbReference type="InterPro" id="IPR020617">
    <property type="entry name" value="Thiolase_C"/>
</dbReference>
<dbReference type="KEGG" id="spph:KFK14_03540"/>
<dbReference type="InterPro" id="IPR020616">
    <property type="entry name" value="Thiolase_N"/>
</dbReference>
<evidence type="ECO:0000256" key="3">
    <source>
        <dbReference type="ARBA" id="ARBA00022752"/>
    </source>
</evidence>
<dbReference type="InterPro" id="IPR020610">
    <property type="entry name" value="Thiolase_AS"/>
</dbReference>
<keyword evidence="4 7" id="KW-0012">Acyltransferase</keyword>
<evidence type="ECO:0000259" key="8">
    <source>
        <dbReference type="Pfam" id="PF00108"/>
    </source>
</evidence>